<evidence type="ECO:0000256" key="4">
    <source>
        <dbReference type="ARBA" id="ARBA00022679"/>
    </source>
</evidence>
<name>A0A8J3RMG6_9ACTN</name>
<dbReference type="Proteomes" id="UP000616724">
    <property type="component" value="Unassembled WGS sequence"/>
</dbReference>
<dbReference type="NCBIfam" id="NF004751">
    <property type="entry name" value="PRK06080.1-3"/>
    <property type="match status" value="1"/>
</dbReference>
<dbReference type="InterPro" id="IPR044878">
    <property type="entry name" value="UbiA_sf"/>
</dbReference>
<comment type="subcellular location">
    <subcellularLocation>
        <location evidence="8">Cell membrane</location>
        <topology evidence="8">Multi-pass membrane protein</topology>
    </subcellularLocation>
    <subcellularLocation>
        <location evidence="1">Membrane</location>
        <topology evidence="1">Multi-pass membrane protein</topology>
    </subcellularLocation>
</comment>
<dbReference type="InterPro" id="IPR000537">
    <property type="entry name" value="UbiA_prenyltransferase"/>
</dbReference>
<dbReference type="RefSeq" id="WP_203892259.1">
    <property type="nucleotide sequence ID" value="NZ_BOOH01000034.1"/>
</dbReference>
<dbReference type="InterPro" id="IPR026046">
    <property type="entry name" value="UBIAD1"/>
</dbReference>
<dbReference type="UniPathway" id="UPA00079">
    <property type="reaction ID" value="UER00168"/>
</dbReference>
<keyword evidence="2 8" id="KW-0474">Menaquinone biosynthesis</keyword>
<evidence type="ECO:0000256" key="9">
    <source>
        <dbReference type="NCBIfam" id="TIGR00751"/>
    </source>
</evidence>
<evidence type="ECO:0000256" key="3">
    <source>
        <dbReference type="ARBA" id="ARBA00022475"/>
    </source>
</evidence>
<dbReference type="InterPro" id="IPR004657">
    <property type="entry name" value="MenA"/>
</dbReference>
<dbReference type="AlphaFoldDB" id="A0A8J3RMG6"/>
<feature type="transmembrane region" description="Helical" evidence="8">
    <location>
        <begin position="174"/>
        <end position="195"/>
    </location>
</feature>
<dbReference type="PANTHER" id="PTHR13929">
    <property type="entry name" value="1,4-DIHYDROXY-2-NAPHTHOATE OCTAPRENYLTRANSFERASE"/>
    <property type="match status" value="1"/>
</dbReference>
<evidence type="ECO:0000256" key="1">
    <source>
        <dbReference type="ARBA" id="ARBA00004141"/>
    </source>
</evidence>
<dbReference type="GO" id="GO:0009234">
    <property type="term" value="P:menaquinone biosynthetic process"/>
    <property type="evidence" value="ECO:0007669"/>
    <property type="project" value="UniProtKB-UniRule"/>
</dbReference>
<keyword evidence="11" id="KW-1185">Reference proteome</keyword>
<accession>A0A8J3RMG6</accession>
<gene>
    <name evidence="8 10" type="primary">menA</name>
    <name evidence="10" type="ORF">Plo01_41220</name>
</gene>
<dbReference type="EC" id="2.5.1.74" evidence="8 9"/>
<keyword evidence="3 8" id="KW-1003">Cell membrane</keyword>
<comment type="caution">
    <text evidence="10">The sequence shown here is derived from an EMBL/GenBank/DDBJ whole genome shotgun (WGS) entry which is preliminary data.</text>
</comment>
<evidence type="ECO:0000313" key="11">
    <source>
        <dbReference type="Proteomes" id="UP000616724"/>
    </source>
</evidence>
<dbReference type="NCBIfam" id="TIGR00751">
    <property type="entry name" value="menA"/>
    <property type="match status" value="1"/>
</dbReference>
<evidence type="ECO:0000256" key="8">
    <source>
        <dbReference type="HAMAP-Rule" id="MF_01937"/>
    </source>
</evidence>
<dbReference type="HAMAP" id="MF_01937">
    <property type="entry name" value="MenA_1"/>
    <property type="match status" value="1"/>
</dbReference>
<dbReference type="EMBL" id="BOOH01000034">
    <property type="protein sequence ID" value="GIH77693.1"/>
    <property type="molecule type" value="Genomic_DNA"/>
</dbReference>
<feature type="transmembrane region" description="Helical" evidence="8">
    <location>
        <begin position="216"/>
        <end position="235"/>
    </location>
</feature>
<dbReference type="Gene3D" id="1.10.357.140">
    <property type="entry name" value="UbiA prenyltransferase"/>
    <property type="match status" value="1"/>
</dbReference>
<evidence type="ECO:0000256" key="6">
    <source>
        <dbReference type="ARBA" id="ARBA00022989"/>
    </source>
</evidence>
<keyword evidence="5 8" id="KW-0812">Transmembrane</keyword>
<keyword evidence="4 8" id="KW-0808">Transferase</keyword>
<evidence type="ECO:0000313" key="10">
    <source>
        <dbReference type="EMBL" id="GIH77693.1"/>
    </source>
</evidence>
<dbReference type="Pfam" id="PF01040">
    <property type="entry name" value="UbiA"/>
    <property type="match status" value="1"/>
</dbReference>
<dbReference type="GO" id="GO:0005886">
    <property type="term" value="C:plasma membrane"/>
    <property type="evidence" value="ECO:0007669"/>
    <property type="project" value="UniProtKB-SubCell"/>
</dbReference>
<organism evidence="10 11">
    <name type="scientific">Planobispora longispora</name>
    <dbReference type="NCBI Taxonomy" id="28887"/>
    <lineage>
        <taxon>Bacteria</taxon>
        <taxon>Bacillati</taxon>
        <taxon>Actinomycetota</taxon>
        <taxon>Actinomycetes</taxon>
        <taxon>Streptosporangiales</taxon>
        <taxon>Streptosporangiaceae</taxon>
        <taxon>Planobispora</taxon>
    </lineage>
</organism>
<comment type="catalytic activity">
    <reaction evidence="8">
        <text>an all-trans-polyprenyl diphosphate + 1,4-dihydroxy-2-naphthoate + H(+) = a 2-demethylmenaquinol + CO2 + diphosphate</text>
        <dbReference type="Rhea" id="RHEA:26478"/>
        <dbReference type="Rhea" id="RHEA-COMP:9563"/>
        <dbReference type="Rhea" id="RHEA-COMP:9564"/>
        <dbReference type="ChEBI" id="CHEBI:11173"/>
        <dbReference type="ChEBI" id="CHEBI:15378"/>
        <dbReference type="ChEBI" id="CHEBI:16526"/>
        <dbReference type="ChEBI" id="CHEBI:33019"/>
        <dbReference type="ChEBI" id="CHEBI:55437"/>
        <dbReference type="ChEBI" id="CHEBI:58914"/>
        <dbReference type="EC" id="2.5.1.74"/>
    </reaction>
</comment>
<dbReference type="GO" id="GO:0042371">
    <property type="term" value="P:vitamin K biosynthetic process"/>
    <property type="evidence" value="ECO:0007669"/>
    <property type="project" value="TreeGrafter"/>
</dbReference>
<dbReference type="CDD" id="cd13962">
    <property type="entry name" value="PT_UbiA_UBIAD1"/>
    <property type="match status" value="1"/>
</dbReference>
<reference evidence="10 11" key="1">
    <citation type="submission" date="2021-01" db="EMBL/GenBank/DDBJ databases">
        <title>Whole genome shotgun sequence of Planobispora longispora NBRC 13918.</title>
        <authorList>
            <person name="Komaki H."/>
            <person name="Tamura T."/>
        </authorList>
    </citation>
    <scope>NUCLEOTIDE SEQUENCE [LARGE SCALE GENOMIC DNA]</scope>
    <source>
        <strain evidence="10 11">NBRC 13918</strain>
    </source>
</reference>
<proteinExistence type="inferred from homology"/>
<protein>
    <recommendedName>
        <fullName evidence="8 9">1,4-dihydroxy-2-naphthoate octaprenyltransferase</fullName>
        <shortName evidence="8">DHNA-octaprenyltransferase</shortName>
        <ecNumber evidence="8 9">2.5.1.74</ecNumber>
    </recommendedName>
</protein>
<evidence type="ECO:0000256" key="7">
    <source>
        <dbReference type="ARBA" id="ARBA00023136"/>
    </source>
</evidence>
<dbReference type="GO" id="GO:0046428">
    <property type="term" value="F:1,4-dihydroxy-2-naphthoate polyprenyltransferase activity"/>
    <property type="evidence" value="ECO:0007669"/>
    <property type="project" value="UniProtKB-UniRule"/>
</dbReference>
<comment type="similarity">
    <text evidence="8">Belongs to the MenA family. Type 1 subfamily.</text>
</comment>
<feature type="transmembrane region" description="Helical" evidence="8">
    <location>
        <begin position="89"/>
        <end position="108"/>
    </location>
</feature>
<feature type="transmembrane region" description="Helical" evidence="8">
    <location>
        <begin position="145"/>
        <end position="162"/>
    </location>
</feature>
<sequence>MATPSQWIAGARPRTLPAAVVPVAVGTGVAIGYGGAVWWRALLALFVALALQIGVNYANDYSDGVRGTDDNRVGPMRLVGSGTAAPRQVLAAALGCFLAAAAAGLVLVVATRAWWMLAVGAAAIAAAWFYTGGSRPYGYRAMGEISVFVFFGLVAVAGTTFVQLECLPWTAPAAAVPVGLLACALLVVNNLRDIVTDGPAGKRTMAVLLGDGRTRTLYTLCLVLPLVIAAAMVPWHPFAALGLLAAPLAIGPVRAVRAGAVGPALIATLQQTGRLQMVFGLLFAIGLAL</sequence>
<feature type="transmembrane region" description="Helical" evidence="8">
    <location>
        <begin position="114"/>
        <end position="133"/>
    </location>
</feature>
<dbReference type="PANTHER" id="PTHR13929:SF0">
    <property type="entry name" value="UBIA PRENYLTRANSFERASE DOMAIN-CONTAINING PROTEIN 1"/>
    <property type="match status" value="1"/>
</dbReference>
<comment type="function">
    <text evidence="8">Conversion of 1,4-dihydroxy-2-naphthoate (DHNA) to demethylmenaquinone (DMK).</text>
</comment>
<keyword evidence="6 8" id="KW-1133">Transmembrane helix</keyword>
<evidence type="ECO:0000256" key="2">
    <source>
        <dbReference type="ARBA" id="ARBA00022428"/>
    </source>
</evidence>
<dbReference type="PIRSF" id="PIRSF005355">
    <property type="entry name" value="UBIAD1"/>
    <property type="match status" value="1"/>
</dbReference>
<evidence type="ECO:0000256" key="5">
    <source>
        <dbReference type="ARBA" id="ARBA00022692"/>
    </source>
</evidence>
<keyword evidence="7 8" id="KW-0472">Membrane</keyword>
<comment type="caution">
    <text evidence="8">Lacks conserved residue(s) required for the propagation of feature annotation.</text>
</comment>
<comment type="pathway">
    <text evidence="8">Quinol/quinone metabolism; menaquinone biosynthesis; menaquinol from 1,4-dihydroxy-2-naphthoate: step 1/2.</text>
</comment>